<keyword evidence="3 8" id="KW-0349">Heme</keyword>
<evidence type="ECO:0000256" key="9">
    <source>
        <dbReference type="SAM" id="Phobius"/>
    </source>
</evidence>
<evidence type="ECO:0000313" key="12">
    <source>
        <dbReference type="Proteomes" id="UP000295783"/>
    </source>
</evidence>
<dbReference type="InterPro" id="IPR009056">
    <property type="entry name" value="Cyt_c-like_dom"/>
</dbReference>
<evidence type="ECO:0000256" key="3">
    <source>
        <dbReference type="ARBA" id="ARBA00022617"/>
    </source>
</evidence>
<dbReference type="EMBL" id="SNYW01000008">
    <property type="protein sequence ID" value="TDQ82475.1"/>
    <property type="molecule type" value="Genomic_DNA"/>
</dbReference>
<evidence type="ECO:0000256" key="6">
    <source>
        <dbReference type="ARBA" id="ARBA00022982"/>
    </source>
</evidence>
<dbReference type="GO" id="GO:0009055">
    <property type="term" value="F:electron transfer activity"/>
    <property type="evidence" value="ECO:0007669"/>
    <property type="project" value="InterPro"/>
</dbReference>
<dbReference type="PANTHER" id="PTHR35008:SF4">
    <property type="entry name" value="BLL4482 PROTEIN"/>
    <property type="match status" value="1"/>
</dbReference>
<keyword evidence="9" id="KW-0812">Transmembrane</keyword>
<feature type="domain" description="Cytochrome c" evidence="10">
    <location>
        <begin position="45"/>
        <end position="141"/>
    </location>
</feature>
<dbReference type="PANTHER" id="PTHR35008">
    <property type="entry name" value="BLL4482 PROTEIN-RELATED"/>
    <property type="match status" value="1"/>
</dbReference>
<dbReference type="AlphaFoldDB" id="A0A4R6WXX3"/>
<dbReference type="InterPro" id="IPR051459">
    <property type="entry name" value="Cytochrome_c-type_DH"/>
</dbReference>
<keyword evidence="9" id="KW-1133">Transmembrane helix</keyword>
<keyword evidence="9" id="KW-0472">Membrane</keyword>
<sequence length="183" mass="19472">MGAATDHSRQPASFRRVTIRAAVLLGAAALFIALYQLANRAIEAHGVRAGAQLYQANCAACHGARLQGQAGWQSAGWRSQASAAAWAAPPLDAGGHSWMHDDASLFLHTKNGSALSPMPGFGATLSDNEIWQVFAYVKSHWPESVRAFQRKGDPYAPLPADLPADWTYPPACEPGVGPGDLLR</sequence>
<evidence type="ECO:0000256" key="4">
    <source>
        <dbReference type="ARBA" id="ARBA00022660"/>
    </source>
</evidence>
<keyword evidence="6" id="KW-0249">Electron transport</keyword>
<evidence type="ECO:0000313" key="11">
    <source>
        <dbReference type="EMBL" id="TDQ82475.1"/>
    </source>
</evidence>
<evidence type="ECO:0000256" key="2">
    <source>
        <dbReference type="ARBA" id="ARBA00022448"/>
    </source>
</evidence>
<proteinExistence type="predicted"/>
<organism evidence="11 12">
    <name type="scientific">Dongia mobilis</name>
    <dbReference type="NCBI Taxonomy" id="578943"/>
    <lineage>
        <taxon>Bacteria</taxon>
        <taxon>Pseudomonadati</taxon>
        <taxon>Pseudomonadota</taxon>
        <taxon>Alphaproteobacteria</taxon>
        <taxon>Rhodospirillales</taxon>
        <taxon>Dongiaceae</taxon>
        <taxon>Dongia</taxon>
    </lineage>
</organism>
<keyword evidence="2" id="KW-0813">Transport</keyword>
<evidence type="ECO:0000256" key="1">
    <source>
        <dbReference type="ARBA" id="ARBA00001926"/>
    </source>
</evidence>
<gene>
    <name evidence="11" type="ORF">A8950_2298</name>
</gene>
<dbReference type="OrthoDB" id="9811281at2"/>
<reference evidence="11 12" key="1">
    <citation type="submission" date="2019-03" db="EMBL/GenBank/DDBJ databases">
        <title>Genomic Encyclopedia of Type Strains, Phase III (KMG-III): the genomes of soil and plant-associated and newly described type strains.</title>
        <authorList>
            <person name="Whitman W."/>
        </authorList>
    </citation>
    <scope>NUCLEOTIDE SEQUENCE [LARGE SCALE GENOMIC DNA]</scope>
    <source>
        <strain evidence="11 12">CGMCC 1.7660</strain>
    </source>
</reference>
<evidence type="ECO:0000256" key="5">
    <source>
        <dbReference type="ARBA" id="ARBA00022723"/>
    </source>
</evidence>
<name>A0A4R6WXX3_9PROT</name>
<dbReference type="Pfam" id="PF13442">
    <property type="entry name" value="Cytochrome_CBB3"/>
    <property type="match status" value="1"/>
</dbReference>
<comment type="cofactor">
    <cofactor evidence="1">
        <name>heme c</name>
        <dbReference type="ChEBI" id="CHEBI:61717"/>
    </cofactor>
</comment>
<dbReference type="PROSITE" id="PS51007">
    <property type="entry name" value="CYTC"/>
    <property type="match status" value="1"/>
</dbReference>
<evidence type="ECO:0000256" key="8">
    <source>
        <dbReference type="PROSITE-ProRule" id="PRU00433"/>
    </source>
</evidence>
<dbReference type="InterPro" id="IPR036909">
    <property type="entry name" value="Cyt_c-like_dom_sf"/>
</dbReference>
<keyword evidence="5 8" id="KW-0479">Metal-binding</keyword>
<dbReference type="Proteomes" id="UP000295783">
    <property type="component" value="Unassembled WGS sequence"/>
</dbReference>
<dbReference type="GO" id="GO:0020037">
    <property type="term" value="F:heme binding"/>
    <property type="evidence" value="ECO:0007669"/>
    <property type="project" value="InterPro"/>
</dbReference>
<keyword evidence="12" id="KW-1185">Reference proteome</keyword>
<keyword evidence="7 8" id="KW-0408">Iron</keyword>
<evidence type="ECO:0000259" key="10">
    <source>
        <dbReference type="PROSITE" id="PS51007"/>
    </source>
</evidence>
<protein>
    <submittedName>
        <fullName evidence="11">Cbb3-type cytochrome c oxidase subunit III</fullName>
    </submittedName>
</protein>
<feature type="transmembrane region" description="Helical" evidence="9">
    <location>
        <begin position="17"/>
        <end position="38"/>
    </location>
</feature>
<dbReference type="Gene3D" id="1.10.760.10">
    <property type="entry name" value="Cytochrome c-like domain"/>
    <property type="match status" value="1"/>
</dbReference>
<evidence type="ECO:0000256" key="7">
    <source>
        <dbReference type="ARBA" id="ARBA00023004"/>
    </source>
</evidence>
<dbReference type="GO" id="GO:0005506">
    <property type="term" value="F:iron ion binding"/>
    <property type="evidence" value="ECO:0007669"/>
    <property type="project" value="InterPro"/>
</dbReference>
<dbReference type="SUPFAM" id="SSF46626">
    <property type="entry name" value="Cytochrome c"/>
    <property type="match status" value="1"/>
</dbReference>
<dbReference type="InterPro" id="IPR008168">
    <property type="entry name" value="Cyt_C_IC"/>
</dbReference>
<keyword evidence="4" id="KW-0679">Respiratory chain</keyword>
<accession>A0A4R6WXX3</accession>
<dbReference type="PRINTS" id="PR00605">
    <property type="entry name" value="CYTCHROMECIC"/>
</dbReference>
<comment type="caution">
    <text evidence="11">The sequence shown here is derived from an EMBL/GenBank/DDBJ whole genome shotgun (WGS) entry which is preliminary data.</text>
</comment>